<dbReference type="Proteomes" id="UP001344817">
    <property type="component" value="Unassembled WGS sequence"/>
</dbReference>
<evidence type="ECO:0000256" key="1">
    <source>
        <dbReference type="SAM" id="MobiDB-lite"/>
    </source>
</evidence>
<accession>A0ABU7MKQ9</accession>
<feature type="compositionally biased region" description="Basic and acidic residues" evidence="1">
    <location>
        <begin position="469"/>
        <end position="484"/>
    </location>
</feature>
<feature type="compositionally biased region" description="Polar residues" evidence="1">
    <location>
        <begin position="190"/>
        <end position="202"/>
    </location>
</feature>
<proteinExistence type="predicted"/>
<feature type="compositionally biased region" description="Basic and acidic residues" evidence="1">
    <location>
        <begin position="315"/>
        <end position="325"/>
    </location>
</feature>
<protein>
    <submittedName>
        <fullName evidence="3">Uncharacterized protein</fullName>
    </submittedName>
</protein>
<feature type="compositionally biased region" description="Polar residues" evidence="1">
    <location>
        <begin position="108"/>
        <end position="121"/>
    </location>
</feature>
<feature type="compositionally biased region" description="Basic and acidic residues" evidence="1">
    <location>
        <begin position="222"/>
        <end position="244"/>
    </location>
</feature>
<feature type="compositionally biased region" description="Basic and acidic residues" evidence="1">
    <location>
        <begin position="144"/>
        <end position="157"/>
    </location>
</feature>
<organism evidence="3 4">
    <name type="scientific">Mycoplasmopsis ciconiae</name>
    <dbReference type="NCBI Taxonomy" id="561067"/>
    <lineage>
        <taxon>Bacteria</taxon>
        <taxon>Bacillati</taxon>
        <taxon>Mycoplasmatota</taxon>
        <taxon>Mycoplasmoidales</taxon>
        <taxon>Metamycoplasmataceae</taxon>
        <taxon>Mycoplasmopsis</taxon>
    </lineage>
</organism>
<comment type="caution">
    <text evidence="3">The sequence shown here is derived from an EMBL/GenBank/DDBJ whole genome shotgun (WGS) entry which is preliminary data.</text>
</comment>
<dbReference type="RefSeq" id="WP_330500532.1">
    <property type="nucleotide sequence ID" value="NZ_JAZDWZ010000002.1"/>
</dbReference>
<feature type="chain" id="PRO_5046434234" evidence="2">
    <location>
        <begin position="25"/>
        <end position="1423"/>
    </location>
</feature>
<evidence type="ECO:0000256" key="2">
    <source>
        <dbReference type="SAM" id="SignalP"/>
    </source>
</evidence>
<dbReference type="InterPro" id="IPR038765">
    <property type="entry name" value="Papain-like_cys_pep_sf"/>
</dbReference>
<feature type="compositionally biased region" description="Polar residues" evidence="1">
    <location>
        <begin position="59"/>
        <end position="71"/>
    </location>
</feature>
<feature type="compositionally biased region" description="Polar residues" evidence="1">
    <location>
        <begin position="245"/>
        <end position="257"/>
    </location>
</feature>
<evidence type="ECO:0000313" key="4">
    <source>
        <dbReference type="Proteomes" id="UP001344817"/>
    </source>
</evidence>
<feature type="compositionally biased region" description="Polar residues" evidence="1">
    <location>
        <begin position="391"/>
        <end position="401"/>
    </location>
</feature>
<name>A0ABU7MKQ9_9BACT</name>
<feature type="compositionally biased region" description="Basic and acidic residues" evidence="1">
    <location>
        <begin position="361"/>
        <end position="379"/>
    </location>
</feature>
<feature type="compositionally biased region" description="Low complexity" evidence="1">
    <location>
        <begin position="326"/>
        <end position="357"/>
    </location>
</feature>
<feature type="compositionally biased region" description="Basic and acidic residues" evidence="1">
    <location>
        <begin position="260"/>
        <end position="307"/>
    </location>
</feature>
<gene>
    <name evidence="3" type="ORF">V2E24_00830</name>
</gene>
<feature type="region of interest" description="Disordered" evidence="1">
    <location>
        <begin position="28"/>
        <end position="516"/>
    </location>
</feature>
<dbReference type="SUPFAM" id="SSF54001">
    <property type="entry name" value="Cysteine proteinases"/>
    <property type="match status" value="1"/>
</dbReference>
<keyword evidence="4" id="KW-1185">Reference proteome</keyword>
<evidence type="ECO:0000313" key="3">
    <source>
        <dbReference type="EMBL" id="MEE3928120.1"/>
    </source>
</evidence>
<feature type="compositionally biased region" description="Polar residues" evidence="1">
    <location>
        <begin position="409"/>
        <end position="448"/>
    </location>
</feature>
<dbReference type="PROSITE" id="PS51257">
    <property type="entry name" value="PROKAR_LIPOPROTEIN"/>
    <property type="match status" value="1"/>
</dbReference>
<feature type="compositionally biased region" description="Low complexity" evidence="1">
    <location>
        <begin position="38"/>
        <end position="54"/>
    </location>
</feature>
<sequence length="1423" mass="164280">MKKKFKAFAVLVPSFLSIPTLLVACQKQEDKKQPQTENAQIQSQNTNQTNINNKHQNEDNSNSNELSQINTKDSQSEQKSDEESVVVVEETKNDQQNTQTQDLDQETSKLNPKNESNNQTNIDEENEKTQVSLEEQDTSQELEINQKQESSDEEHSQESQTQNDVANLSDQKENQDIDETQIKPNEKNEQSNPDSQEQLNANDSEKQESQNTNQPITDEEFSNNKEKEQNIDSSTKEDELKESENSQNSDTNSNEDNLNLEEKKDSETEKDNKITQKEEVNDQTDLKENNQDSQKDDFSEQITKENEQNVGSSTKENELKEKESSQDNQQENNSQTQIHSPAEESQQNNNTNSSEDNLSLEENKDGETEKDNKITQKDDFSEEVTNEDKNQNNLESQISTSENEKPLITDSQLDSENQSVSDADEISVQNQENTNINDEQTNKSTEPNDLNAKDGSVSDQSSESDEDSNDKVTQEKDLKTDTKDVSSSSSEEQNQEQNYQTQSDNSSQGSNQNSNNNIQENVISSLKNQKYKEIENKLLAEVKEQKIDWVDRKLRSKLDKYGRQTNPADDIVPEEQKAPEGFDYGSIPLPKKRDEFITSDDLKRMIDFMINSGLAVDYQFGDRRIDSNLAAKAYSEWLREQWKYNIFFSTANVSLQFFMRSRDNYQPFVENQDTTLSQIHSALFATNWVGNTIQKTKMRQYFTEAFELIKPGMSDVEKAFVLYRHTAQWIDYSLSKVLTSIENTIDYHKGVCAHYATLYGMLLAIVGIDSMPVLTGGDKGVEQHIVVYINLQLPGTDKKMFYASDATWAKKFDFSGDNKLTKVPLSTSNQLQMNYDNFLLPTGASFDKPTVATQFHYGMFHGAKYDQLFNAQNENNLIAVSKRHDSRFSETYEPNTPFDVWKNGFMYLYETDKRDPNTPFDKRSSFEYYNGYFYSLRNVGRYDNNKERLNFSSVLSKTQIASNKDIDIDLADIFKDWTILEKVISSSSKKSYATGNNLYPMLASYKNKFIFIGNNSAYKYETSGPNIELYLVEFKKDGTYSDPITVTIPNSVTKKISNYFVRGGKIYYNFENSVENHLLVLDENIQKWFESNSEDEFIVNELLQKTYFYFSQISTFISGNDYDQIPSDEKDNWYNIITLIQNKIQKNQINAEEAKELIDYLNYKMQTTLESTLNKKHILPISLPPKEVIISKSRFDEYGTHIPFTYRNANSSVIFPQTQNVYMDVLVSDEQKGKYEQIATNIDPSLYRLNKDIISSSKWIKVRVKNINDIPENNDQYFESTPFYLNLTSSEAQMHPTLKIYFDREDRTSNYNNKDNKIDSKNVSISLEYNQSLNTKLYFVSASTKKVSQLDLNNVEHLQNLGLPNENNRGIYVLVGEQNFENRTIKHFSDFKYVYSYDDLNEKSRSDLYFELSQILKEYVENN</sequence>
<feature type="compositionally biased region" description="Basic and acidic residues" evidence="1">
    <location>
        <begin position="170"/>
        <end position="189"/>
    </location>
</feature>
<dbReference type="EMBL" id="JAZDWZ010000002">
    <property type="protein sequence ID" value="MEE3928120.1"/>
    <property type="molecule type" value="Genomic_DNA"/>
</dbReference>
<feature type="signal peptide" evidence="2">
    <location>
        <begin position="1"/>
        <end position="24"/>
    </location>
</feature>
<keyword evidence="2" id="KW-0732">Signal</keyword>
<reference evidence="3" key="1">
    <citation type="submission" date="2024-01" db="EMBL/GenBank/DDBJ databases">
        <title>Genome sequence of Mycoplasma ciconiae type strain DSM 25251.</title>
        <authorList>
            <person name="Spergser J."/>
        </authorList>
    </citation>
    <scope>NUCLEOTIDE SEQUENCE [LARGE SCALE GENOMIC DNA]</scope>
    <source>
        <strain evidence="3">DSM 25251</strain>
    </source>
</reference>
<feature type="compositionally biased region" description="Low complexity" evidence="1">
    <location>
        <begin position="486"/>
        <end position="516"/>
    </location>
</feature>